<protein>
    <submittedName>
        <fullName evidence="3">Tripartite tricarboxylate transporter substrate binding protein</fullName>
    </submittedName>
</protein>
<comment type="similarity">
    <text evidence="1">Belongs to the UPF0065 (bug) family.</text>
</comment>
<feature type="signal peptide" evidence="2">
    <location>
        <begin position="1"/>
        <end position="24"/>
    </location>
</feature>
<organism evidence="3 4">
    <name type="scientific">Falsiroseomonas frigidaquae</name>
    <dbReference type="NCBI Taxonomy" id="487318"/>
    <lineage>
        <taxon>Bacteria</taxon>
        <taxon>Pseudomonadati</taxon>
        <taxon>Pseudomonadota</taxon>
        <taxon>Alphaproteobacteria</taxon>
        <taxon>Acetobacterales</taxon>
        <taxon>Roseomonadaceae</taxon>
        <taxon>Falsiroseomonas</taxon>
    </lineage>
</organism>
<dbReference type="Gene3D" id="3.40.190.150">
    <property type="entry name" value="Bordetella uptake gene, domain 1"/>
    <property type="match status" value="1"/>
</dbReference>
<name>A0ABX1F1V1_9PROT</name>
<dbReference type="InterPro" id="IPR042100">
    <property type="entry name" value="Bug_dom1"/>
</dbReference>
<dbReference type="PIRSF" id="PIRSF017082">
    <property type="entry name" value="YflP"/>
    <property type="match status" value="1"/>
</dbReference>
<evidence type="ECO:0000256" key="2">
    <source>
        <dbReference type="SAM" id="SignalP"/>
    </source>
</evidence>
<keyword evidence="2" id="KW-0732">Signal</keyword>
<dbReference type="InterPro" id="IPR005064">
    <property type="entry name" value="BUG"/>
</dbReference>
<dbReference type="Proteomes" id="UP000765160">
    <property type="component" value="Unassembled WGS sequence"/>
</dbReference>
<reference evidence="3 4" key="1">
    <citation type="submission" date="2020-03" db="EMBL/GenBank/DDBJ databases">
        <title>Roseomonas selenitidurans sp. nov. isolated from soil.</title>
        <authorList>
            <person name="Liu H."/>
        </authorList>
    </citation>
    <scope>NUCLEOTIDE SEQUENCE [LARGE SCALE GENOMIC DNA]</scope>
    <source>
        <strain evidence="3 4">JCM 15073</strain>
    </source>
</reference>
<dbReference type="EMBL" id="JAAVTX010000004">
    <property type="protein sequence ID" value="NKE46264.1"/>
    <property type="molecule type" value="Genomic_DNA"/>
</dbReference>
<dbReference type="SUPFAM" id="SSF53850">
    <property type="entry name" value="Periplasmic binding protein-like II"/>
    <property type="match status" value="1"/>
</dbReference>
<evidence type="ECO:0000313" key="4">
    <source>
        <dbReference type="Proteomes" id="UP000765160"/>
    </source>
</evidence>
<sequence length="325" mass="33717">MPGLTRRTALLGLGAASLAGTARAQSTEWPTRAVRILVGYPAGGANDLVARAVATPLSQSLGQPIAVENRTGAAGTIAADAAKRADPDGYTLYMMSSAQVLAPFVRRDVGFDPVADFTPIAMCASAPYFLVVHESVPARSVAELVALAKAQPGRLSYASSGVGAGPHLTSSLFMSVAGIEMNHIPYRGDADALIDLTAGRVQVSFISVPPTWPHIESGRLRGLAVSSAERLAMAPNIPSVAESGYPGFDMGAWWGLVGPKGLPSEIVNKVASAVRPILDGAEFGQRFATQGISPAKDTPASFAQRIAADKVKFAEIVQRAGITPT</sequence>
<proteinExistence type="inferred from homology"/>
<evidence type="ECO:0000256" key="1">
    <source>
        <dbReference type="ARBA" id="ARBA00006987"/>
    </source>
</evidence>
<evidence type="ECO:0000313" key="3">
    <source>
        <dbReference type="EMBL" id="NKE46264.1"/>
    </source>
</evidence>
<feature type="chain" id="PRO_5046836098" evidence="2">
    <location>
        <begin position="25"/>
        <end position="325"/>
    </location>
</feature>
<dbReference type="RefSeq" id="WP_168050766.1">
    <property type="nucleotide sequence ID" value="NZ_JAATJR010000004.1"/>
</dbReference>
<gene>
    <name evidence="3" type="ORF">HB662_15870</name>
</gene>
<accession>A0ABX1F1V1</accession>
<dbReference type="PANTHER" id="PTHR42928">
    <property type="entry name" value="TRICARBOXYLATE-BINDING PROTEIN"/>
    <property type="match status" value="1"/>
</dbReference>
<dbReference type="PANTHER" id="PTHR42928:SF5">
    <property type="entry name" value="BLR1237 PROTEIN"/>
    <property type="match status" value="1"/>
</dbReference>
<keyword evidence="4" id="KW-1185">Reference proteome</keyword>
<dbReference type="Gene3D" id="3.40.190.10">
    <property type="entry name" value="Periplasmic binding protein-like II"/>
    <property type="match status" value="1"/>
</dbReference>
<dbReference type="Pfam" id="PF03401">
    <property type="entry name" value="TctC"/>
    <property type="match status" value="1"/>
</dbReference>
<comment type="caution">
    <text evidence="3">The sequence shown here is derived from an EMBL/GenBank/DDBJ whole genome shotgun (WGS) entry which is preliminary data.</text>
</comment>